<keyword evidence="4" id="KW-0472">Membrane</keyword>
<organism evidence="6 7">
    <name type="scientific">Amycolatopsis alkalitolerans</name>
    <dbReference type="NCBI Taxonomy" id="2547244"/>
    <lineage>
        <taxon>Bacteria</taxon>
        <taxon>Bacillati</taxon>
        <taxon>Actinomycetota</taxon>
        <taxon>Actinomycetes</taxon>
        <taxon>Pseudonocardiales</taxon>
        <taxon>Pseudonocardiaceae</taxon>
        <taxon>Amycolatopsis</taxon>
    </lineage>
</organism>
<accession>A0A5C4M910</accession>
<dbReference type="Pfam" id="PF12399">
    <property type="entry name" value="BCA_ABC_TP_C"/>
    <property type="match status" value="1"/>
</dbReference>
<evidence type="ECO:0000259" key="5">
    <source>
        <dbReference type="PROSITE" id="PS50893"/>
    </source>
</evidence>
<dbReference type="PROSITE" id="PS50893">
    <property type="entry name" value="ABC_TRANSPORTER_2"/>
    <property type="match status" value="1"/>
</dbReference>
<dbReference type="InterPro" id="IPR032823">
    <property type="entry name" value="BCA_ABC_TP_C"/>
</dbReference>
<evidence type="ECO:0000313" key="7">
    <source>
        <dbReference type="Proteomes" id="UP000305546"/>
    </source>
</evidence>
<evidence type="ECO:0000313" key="6">
    <source>
        <dbReference type="EMBL" id="TNC29434.1"/>
    </source>
</evidence>
<proteinExistence type="predicted"/>
<dbReference type="EMBL" id="VDFW01000001">
    <property type="protein sequence ID" value="TNC29434.1"/>
    <property type="molecule type" value="Genomic_DNA"/>
</dbReference>
<comment type="caution">
    <text evidence="6">The sequence shown here is derived from an EMBL/GenBank/DDBJ whole genome shotgun (WGS) entry which is preliminary data.</text>
</comment>
<gene>
    <name evidence="6" type="ORF">FG385_00165</name>
</gene>
<dbReference type="InterPro" id="IPR003593">
    <property type="entry name" value="AAA+_ATPase"/>
</dbReference>
<dbReference type="Gene3D" id="3.40.50.300">
    <property type="entry name" value="P-loop containing nucleotide triphosphate hydrolases"/>
    <property type="match status" value="1"/>
</dbReference>
<keyword evidence="4" id="KW-1133">Transmembrane helix</keyword>
<sequence>MFGSIYLVAVTVTAGIGYVAGAPLGALLIGGGVVSQLLNGWSAVNLCLPLIGGLSVVVTLLSALDGQMRLFARARGPLADRWAAFTGGIRARLPWATAGSLESEVDAHLARTDRPNSVLSVQDLAVRFGGVVAVNGVSLEVRPGEIHGPIGPNGSGKTTCIDAITGFVRSSGQVTLGKRNLVGKSAQRRAAAGLSRSFQSLELFGDLTVEENMAVAAGTPRVWRHVTDLFRPGKIRLSAAALEAMRQFDLEGCRYLHPDQVSFGSARRSRSRAVAGRPDILLLDEPAAGLSDAEAGQLADLVVRVAREWRIGVLLVEHKVDLVLAVSDRLTVLQEGRILTTGQPDAVLRDPRVVAAYLGIPLADSRQAVE</sequence>
<dbReference type="SMART" id="SM00382">
    <property type="entry name" value="AAA"/>
    <property type="match status" value="1"/>
</dbReference>
<protein>
    <submittedName>
        <fullName evidence="6">ABC transporter ATP-binding protein</fullName>
    </submittedName>
</protein>
<dbReference type="GO" id="GO:0005886">
    <property type="term" value="C:plasma membrane"/>
    <property type="evidence" value="ECO:0007669"/>
    <property type="project" value="TreeGrafter"/>
</dbReference>
<keyword evidence="3 6" id="KW-0067">ATP-binding</keyword>
<keyword evidence="2" id="KW-0547">Nucleotide-binding</keyword>
<evidence type="ECO:0000256" key="1">
    <source>
        <dbReference type="ARBA" id="ARBA00022448"/>
    </source>
</evidence>
<evidence type="ECO:0000256" key="2">
    <source>
        <dbReference type="ARBA" id="ARBA00022741"/>
    </source>
</evidence>
<reference evidence="6 7" key="1">
    <citation type="submission" date="2019-06" db="EMBL/GenBank/DDBJ databases">
        <title>Amycolatopsis alkalitolerans sp. nov., isolated from Gastrodia elata Blume.</title>
        <authorList>
            <person name="Narsing Rao M.P."/>
            <person name="Li W.J."/>
        </authorList>
    </citation>
    <scope>NUCLEOTIDE SEQUENCE [LARGE SCALE GENOMIC DNA]</scope>
    <source>
        <strain evidence="6 7">SYSUP0005</strain>
    </source>
</reference>
<dbReference type="OrthoDB" id="8724465at2"/>
<feature type="domain" description="ABC transporter" evidence="5">
    <location>
        <begin position="119"/>
        <end position="360"/>
    </location>
</feature>
<evidence type="ECO:0000256" key="3">
    <source>
        <dbReference type="ARBA" id="ARBA00022840"/>
    </source>
</evidence>
<feature type="transmembrane region" description="Helical" evidence="4">
    <location>
        <begin position="41"/>
        <end position="64"/>
    </location>
</feature>
<dbReference type="InterPro" id="IPR003439">
    <property type="entry name" value="ABC_transporter-like_ATP-bd"/>
</dbReference>
<feature type="transmembrane region" description="Helical" evidence="4">
    <location>
        <begin position="7"/>
        <end position="29"/>
    </location>
</feature>
<keyword evidence="4" id="KW-0812">Transmembrane</keyword>
<evidence type="ECO:0000256" key="4">
    <source>
        <dbReference type="SAM" id="Phobius"/>
    </source>
</evidence>
<dbReference type="Proteomes" id="UP000305546">
    <property type="component" value="Unassembled WGS sequence"/>
</dbReference>
<dbReference type="GO" id="GO:0005524">
    <property type="term" value="F:ATP binding"/>
    <property type="evidence" value="ECO:0007669"/>
    <property type="project" value="UniProtKB-KW"/>
</dbReference>
<name>A0A5C4M910_9PSEU</name>
<keyword evidence="1" id="KW-0813">Transport</keyword>
<dbReference type="GO" id="GO:0016887">
    <property type="term" value="F:ATP hydrolysis activity"/>
    <property type="evidence" value="ECO:0007669"/>
    <property type="project" value="InterPro"/>
</dbReference>
<dbReference type="PANTHER" id="PTHR45772">
    <property type="entry name" value="CONSERVED COMPONENT OF ABC TRANSPORTER FOR NATURAL AMINO ACIDS-RELATED"/>
    <property type="match status" value="1"/>
</dbReference>
<dbReference type="SUPFAM" id="SSF52540">
    <property type="entry name" value="P-loop containing nucleoside triphosphate hydrolases"/>
    <property type="match status" value="1"/>
</dbReference>
<dbReference type="InterPro" id="IPR051120">
    <property type="entry name" value="ABC_AA/LPS_Transport"/>
</dbReference>
<dbReference type="Pfam" id="PF00005">
    <property type="entry name" value="ABC_tran"/>
    <property type="match status" value="1"/>
</dbReference>
<dbReference type="AlphaFoldDB" id="A0A5C4M910"/>
<dbReference type="PANTHER" id="PTHR45772:SF4">
    <property type="entry name" value="ABC TRANSPORTER ATP-BINDING PROTEIN"/>
    <property type="match status" value="1"/>
</dbReference>
<dbReference type="InterPro" id="IPR027417">
    <property type="entry name" value="P-loop_NTPase"/>
</dbReference>
<dbReference type="RefSeq" id="WP_139094505.1">
    <property type="nucleotide sequence ID" value="NZ_VDFW01000001.1"/>
</dbReference>
<keyword evidence="7" id="KW-1185">Reference proteome</keyword>